<dbReference type="InterPro" id="IPR008928">
    <property type="entry name" value="6-hairpin_glycosidase_sf"/>
</dbReference>
<feature type="chain" id="PRO_5034995754" description="Endo-1,6-alpha-mannosidase" evidence="1">
    <location>
        <begin position="18"/>
        <end position="409"/>
    </location>
</feature>
<organism evidence="2 3">
    <name type="scientific">Tricholomella constricta</name>
    <dbReference type="NCBI Taxonomy" id="117010"/>
    <lineage>
        <taxon>Eukaryota</taxon>
        <taxon>Fungi</taxon>
        <taxon>Dikarya</taxon>
        <taxon>Basidiomycota</taxon>
        <taxon>Agaricomycotina</taxon>
        <taxon>Agaricomycetes</taxon>
        <taxon>Agaricomycetidae</taxon>
        <taxon>Agaricales</taxon>
        <taxon>Tricholomatineae</taxon>
        <taxon>Lyophyllaceae</taxon>
        <taxon>Tricholomella</taxon>
    </lineage>
</organism>
<keyword evidence="3" id="KW-1185">Reference proteome</keyword>
<dbReference type="PANTHER" id="PTHR47791">
    <property type="entry name" value="MEIOTICALLY UP-REGULATED GENE 191 PROTEIN"/>
    <property type="match status" value="1"/>
</dbReference>
<evidence type="ECO:0000313" key="3">
    <source>
        <dbReference type="Proteomes" id="UP000565441"/>
    </source>
</evidence>
<sequence>MLLSAPLVFLGISLAVAQDLGVPLSWRKFSNSRPLSERITLSQNAINAILPQLNSGTGIGYWQSGNVFSAMANQDKFAGTTTNKAQVVNNLKNVFNLRANYDKFGAGCQGMAISRVLNVLSDQTFMKFNDDALWWAQSALYAYRAYGDSTLLANAIATWNSVTKFALTAAQASAGQHPNKSFTISPTCDGITMAGGVFWRPTADDQAINSITTGLYLTVSAFLAEITRDSKYTNAAIASANWLKAHNLKNNIVLDTVNAHDCSRSPSNWLFTYNSGKFIEGLSVLADVTGDSQWRTLMVNILATAVKSSAWQGSDGIITEGSSTSSNNDGVGFKAIFIRGIHEAFTRNPSNTDLRILVHSYVDVQYNALLDLAANGNTYSANWHGPPQGFTTWGQLASLDVFTSAILAN</sequence>
<dbReference type="InterPro" id="IPR005198">
    <property type="entry name" value="Glyco_hydro_76"/>
</dbReference>
<reference evidence="2 3" key="1">
    <citation type="journal article" date="2020" name="ISME J.">
        <title>Uncovering the hidden diversity of litter-decomposition mechanisms in mushroom-forming fungi.</title>
        <authorList>
            <person name="Floudas D."/>
            <person name="Bentzer J."/>
            <person name="Ahren D."/>
            <person name="Johansson T."/>
            <person name="Persson P."/>
            <person name="Tunlid A."/>
        </authorList>
    </citation>
    <scope>NUCLEOTIDE SEQUENCE [LARGE SCALE GENOMIC DNA]</scope>
    <source>
        <strain evidence="2 3">CBS 661.87</strain>
    </source>
</reference>
<name>A0A8H5HIH7_9AGAR</name>
<dbReference type="OrthoDB" id="9984024at2759"/>
<dbReference type="PANTHER" id="PTHR47791:SF3">
    <property type="entry name" value="MEIOTICALLY UP-REGULATED GENE 191 PROTEIN"/>
    <property type="match status" value="1"/>
</dbReference>
<dbReference type="SUPFAM" id="SSF48208">
    <property type="entry name" value="Six-hairpin glycosidases"/>
    <property type="match status" value="1"/>
</dbReference>
<dbReference type="AlphaFoldDB" id="A0A8H5HIH7"/>
<evidence type="ECO:0000256" key="1">
    <source>
        <dbReference type="SAM" id="SignalP"/>
    </source>
</evidence>
<dbReference type="EMBL" id="JAACJP010000006">
    <property type="protein sequence ID" value="KAF5383854.1"/>
    <property type="molecule type" value="Genomic_DNA"/>
</dbReference>
<evidence type="ECO:0008006" key="4">
    <source>
        <dbReference type="Google" id="ProtNLM"/>
    </source>
</evidence>
<gene>
    <name evidence="2" type="ORF">D9615_003792</name>
</gene>
<dbReference type="Gene3D" id="1.50.10.20">
    <property type="match status" value="1"/>
</dbReference>
<accession>A0A8H5HIH7</accession>
<evidence type="ECO:0000313" key="2">
    <source>
        <dbReference type="EMBL" id="KAF5383854.1"/>
    </source>
</evidence>
<dbReference type="GO" id="GO:0005975">
    <property type="term" value="P:carbohydrate metabolic process"/>
    <property type="evidence" value="ECO:0007669"/>
    <property type="project" value="InterPro"/>
</dbReference>
<keyword evidence="1" id="KW-0732">Signal</keyword>
<dbReference type="Proteomes" id="UP000565441">
    <property type="component" value="Unassembled WGS sequence"/>
</dbReference>
<feature type="signal peptide" evidence="1">
    <location>
        <begin position="1"/>
        <end position="17"/>
    </location>
</feature>
<protein>
    <recommendedName>
        <fullName evidence="4">Endo-1,6-alpha-mannosidase</fullName>
    </recommendedName>
</protein>
<dbReference type="Pfam" id="PF03663">
    <property type="entry name" value="Glyco_hydro_76"/>
    <property type="match status" value="1"/>
</dbReference>
<comment type="caution">
    <text evidence="2">The sequence shown here is derived from an EMBL/GenBank/DDBJ whole genome shotgun (WGS) entry which is preliminary data.</text>
</comment>
<proteinExistence type="predicted"/>
<dbReference type="InterPro" id="IPR053169">
    <property type="entry name" value="MUG_Protein"/>
</dbReference>